<proteinExistence type="predicted"/>
<evidence type="ECO:0000259" key="2">
    <source>
        <dbReference type="PROSITE" id="PS50995"/>
    </source>
</evidence>
<reference evidence="4" key="1">
    <citation type="submission" date="2023-08" db="EMBL/GenBank/DDBJ databases">
        <authorList>
            <person name="Messyasz A."/>
            <person name="Mannisto M.K."/>
            <person name="Kerkhof L.J."/>
            <person name="Haggblom M."/>
        </authorList>
    </citation>
    <scope>NUCLEOTIDE SEQUENCE</scope>
    <source>
        <strain evidence="4">X5P6</strain>
    </source>
</reference>
<dbReference type="PROSITE" id="PS51186">
    <property type="entry name" value="GNAT"/>
    <property type="match status" value="1"/>
</dbReference>
<dbReference type="PANTHER" id="PTHR13947:SF37">
    <property type="entry name" value="LD18367P"/>
    <property type="match status" value="1"/>
</dbReference>
<dbReference type="Pfam" id="PF01047">
    <property type="entry name" value="MarR"/>
    <property type="match status" value="1"/>
</dbReference>
<dbReference type="InterPro" id="IPR000182">
    <property type="entry name" value="GNAT_dom"/>
</dbReference>
<accession>A0AAU7ZL39</accession>
<feature type="domain" description="HTH marR-type" evidence="2">
    <location>
        <begin position="1"/>
        <end position="144"/>
    </location>
</feature>
<dbReference type="Pfam" id="PF00583">
    <property type="entry name" value="Acetyltransf_1"/>
    <property type="match status" value="1"/>
</dbReference>
<dbReference type="EMBL" id="CP132942">
    <property type="protein sequence ID" value="XCB31388.1"/>
    <property type="molecule type" value="Genomic_DNA"/>
</dbReference>
<dbReference type="RefSeq" id="WP_353062230.1">
    <property type="nucleotide sequence ID" value="NZ_CP132942.1"/>
</dbReference>
<dbReference type="KEGG" id="tpsc:RBB77_13065"/>
<dbReference type="AlphaFoldDB" id="A0AAU7ZL39"/>
<dbReference type="InterPro" id="IPR016181">
    <property type="entry name" value="Acyl_CoA_acyltransferase"/>
</dbReference>
<feature type="domain" description="N-acetyltransferase" evidence="3">
    <location>
        <begin position="155"/>
        <end position="312"/>
    </location>
</feature>
<dbReference type="InterPro" id="IPR036388">
    <property type="entry name" value="WH-like_DNA-bd_sf"/>
</dbReference>
<dbReference type="PANTHER" id="PTHR13947">
    <property type="entry name" value="GNAT FAMILY N-ACETYLTRANSFERASE"/>
    <property type="match status" value="1"/>
</dbReference>
<protein>
    <submittedName>
        <fullName evidence="4">Helix-turn-helix domain-containing GNAT family N-acetyltransferase</fullName>
    </submittedName>
</protein>
<reference evidence="4" key="2">
    <citation type="journal article" date="2024" name="Environ. Microbiol.">
        <title>Genome analysis and description of Tunturibacter gen. nov. expands the diversity of Terriglobia in tundra soils.</title>
        <authorList>
            <person name="Messyasz A."/>
            <person name="Mannisto M.K."/>
            <person name="Kerkhof L.J."/>
            <person name="Haggblom M.M."/>
        </authorList>
    </citation>
    <scope>NUCLEOTIDE SEQUENCE</scope>
    <source>
        <strain evidence="4">X5P6</strain>
    </source>
</reference>
<gene>
    <name evidence="4" type="ORF">RBB77_13065</name>
</gene>
<dbReference type="SMART" id="SM00347">
    <property type="entry name" value="HTH_MARR"/>
    <property type="match status" value="1"/>
</dbReference>
<evidence type="ECO:0000259" key="3">
    <source>
        <dbReference type="PROSITE" id="PS51186"/>
    </source>
</evidence>
<dbReference type="SUPFAM" id="SSF55729">
    <property type="entry name" value="Acyl-CoA N-acyltransferases (Nat)"/>
    <property type="match status" value="1"/>
</dbReference>
<dbReference type="CDD" id="cd04301">
    <property type="entry name" value="NAT_SF"/>
    <property type="match status" value="1"/>
</dbReference>
<dbReference type="InterPro" id="IPR000835">
    <property type="entry name" value="HTH_MarR-typ"/>
</dbReference>
<dbReference type="GO" id="GO:0008080">
    <property type="term" value="F:N-acetyltransferase activity"/>
    <property type="evidence" value="ECO:0007669"/>
    <property type="project" value="InterPro"/>
</dbReference>
<dbReference type="InterPro" id="IPR036390">
    <property type="entry name" value="WH_DNA-bd_sf"/>
</dbReference>
<evidence type="ECO:0000313" key="4">
    <source>
        <dbReference type="EMBL" id="XCB31388.1"/>
    </source>
</evidence>
<dbReference type="SUPFAM" id="SSF46785">
    <property type="entry name" value="Winged helix' DNA-binding domain"/>
    <property type="match status" value="1"/>
</dbReference>
<dbReference type="InterPro" id="IPR050769">
    <property type="entry name" value="NAT_camello-type"/>
</dbReference>
<evidence type="ECO:0000256" key="1">
    <source>
        <dbReference type="ARBA" id="ARBA00022679"/>
    </source>
</evidence>
<dbReference type="Gene3D" id="3.40.630.30">
    <property type="match status" value="1"/>
</dbReference>
<sequence length="313" mass="35667">MLQATTPIAESQIAAVRAFNRFYTHIIGTLREGLLNSEYSLSEARVLYELATRLKSTAREIARDLELDPGYLSRILRKFEDVGLLSRKASVEDGRQSILKLTRQGKAAFSELDQRSNDEAQHLLERLSDKERIEFLHGMRSIENALDARSSRAPYILRQHRPGDMGWVVHRHGVIYTQELGWTPDFEAVVARIVADFIDNFDPKRERCWIAERDGEIAGSVFLVRHPEEKDTAKLRLLLVETSARGLGLGKALVDECTYFARAAGYKKITLWTHDVLTAARHIYSEAGYKLVKEEPRHSFGVDVISETWDLTL</sequence>
<keyword evidence="1" id="KW-0808">Transferase</keyword>
<name>A0AAU7ZL39_9BACT</name>
<dbReference type="GO" id="GO:0003700">
    <property type="term" value="F:DNA-binding transcription factor activity"/>
    <property type="evidence" value="ECO:0007669"/>
    <property type="project" value="InterPro"/>
</dbReference>
<dbReference type="PROSITE" id="PS50995">
    <property type="entry name" value="HTH_MARR_2"/>
    <property type="match status" value="1"/>
</dbReference>
<organism evidence="4">
    <name type="scientific">Tunturiibacter psychrotolerans</name>
    <dbReference type="NCBI Taxonomy" id="3069686"/>
    <lineage>
        <taxon>Bacteria</taxon>
        <taxon>Pseudomonadati</taxon>
        <taxon>Acidobacteriota</taxon>
        <taxon>Terriglobia</taxon>
        <taxon>Terriglobales</taxon>
        <taxon>Acidobacteriaceae</taxon>
        <taxon>Tunturiibacter</taxon>
    </lineage>
</organism>
<dbReference type="Gene3D" id="1.10.10.10">
    <property type="entry name" value="Winged helix-like DNA-binding domain superfamily/Winged helix DNA-binding domain"/>
    <property type="match status" value="1"/>
</dbReference>